<accession>A0A6J4KZ93</accession>
<gene>
    <name evidence="1" type="ORF">AVDCRST_MAG68-1871</name>
</gene>
<name>A0A6J4KZ93_9BACT</name>
<protein>
    <submittedName>
        <fullName evidence="1">Uncharacterized protein</fullName>
    </submittedName>
</protein>
<organism evidence="1">
    <name type="scientific">uncultured Gemmatimonadota bacterium</name>
    <dbReference type="NCBI Taxonomy" id="203437"/>
    <lineage>
        <taxon>Bacteria</taxon>
        <taxon>Pseudomonadati</taxon>
        <taxon>Gemmatimonadota</taxon>
        <taxon>environmental samples</taxon>
    </lineage>
</organism>
<dbReference type="EMBL" id="CADCTW010000090">
    <property type="protein sequence ID" value="CAA9319499.1"/>
    <property type="molecule type" value="Genomic_DNA"/>
</dbReference>
<sequence>MLLFHAVGGHVRAGDDVVEILGPLLPAVIGDDGAVYAPEGLANTVLF</sequence>
<reference evidence="1" key="1">
    <citation type="submission" date="2020-02" db="EMBL/GenBank/DDBJ databases">
        <authorList>
            <person name="Meier V. D."/>
        </authorList>
    </citation>
    <scope>NUCLEOTIDE SEQUENCE</scope>
    <source>
        <strain evidence="1">AVDCRST_MAG68</strain>
    </source>
</reference>
<evidence type="ECO:0000313" key="1">
    <source>
        <dbReference type="EMBL" id="CAA9319499.1"/>
    </source>
</evidence>
<dbReference type="AlphaFoldDB" id="A0A6J4KZ93"/>
<proteinExistence type="predicted"/>